<organism evidence="13 14">
    <name type="scientific">Candidatus Methylomirabilis lanthanidiphila</name>
    <dbReference type="NCBI Taxonomy" id="2211376"/>
    <lineage>
        <taxon>Bacteria</taxon>
        <taxon>Candidatus Methylomirabilota</taxon>
        <taxon>Candidatus Methylomirabilia</taxon>
        <taxon>Candidatus Methylomirabilales</taxon>
        <taxon>Candidatus Methylomirabilaceae</taxon>
        <taxon>Candidatus Methylomirabilis</taxon>
    </lineage>
</organism>
<evidence type="ECO:0000313" key="13">
    <source>
        <dbReference type="EMBL" id="VUZ85519.1"/>
    </source>
</evidence>
<name>A0A564ZJK9_9BACT</name>
<evidence type="ECO:0000256" key="4">
    <source>
        <dbReference type="ARBA" id="ARBA00022475"/>
    </source>
</evidence>
<dbReference type="Pfam" id="PF07963">
    <property type="entry name" value="N_methyl"/>
    <property type="match status" value="1"/>
</dbReference>
<evidence type="ECO:0000256" key="3">
    <source>
        <dbReference type="ARBA" id="ARBA00020042"/>
    </source>
</evidence>
<dbReference type="PRINTS" id="PR00813">
    <property type="entry name" value="BCTERIALGSPG"/>
</dbReference>
<gene>
    <name evidence="13" type="ORF">MELA_01904</name>
</gene>
<evidence type="ECO:0000259" key="12">
    <source>
        <dbReference type="Pfam" id="PF08334"/>
    </source>
</evidence>
<dbReference type="GO" id="GO:0005886">
    <property type="term" value="C:plasma membrane"/>
    <property type="evidence" value="ECO:0007669"/>
    <property type="project" value="UniProtKB-SubCell"/>
</dbReference>
<evidence type="ECO:0000256" key="10">
    <source>
        <dbReference type="SAM" id="MobiDB-lite"/>
    </source>
</evidence>
<keyword evidence="5" id="KW-0488">Methylation</keyword>
<evidence type="ECO:0000256" key="11">
    <source>
        <dbReference type="SAM" id="Phobius"/>
    </source>
</evidence>
<dbReference type="PROSITE" id="PS00409">
    <property type="entry name" value="PROKAR_NTER_METHYL"/>
    <property type="match status" value="1"/>
</dbReference>
<keyword evidence="6" id="KW-0997">Cell inner membrane</keyword>
<keyword evidence="9 11" id="KW-0472">Membrane</keyword>
<dbReference type="InterPro" id="IPR012902">
    <property type="entry name" value="N_methyl_site"/>
</dbReference>
<dbReference type="PANTHER" id="PTHR30093">
    <property type="entry name" value="GENERAL SECRETION PATHWAY PROTEIN G"/>
    <property type="match status" value="1"/>
</dbReference>
<dbReference type="EMBL" id="CABIKM010000026">
    <property type="protein sequence ID" value="VUZ85519.1"/>
    <property type="molecule type" value="Genomic_DNA"/>
</dbReference>
<dbReference type="Pfam" id="PF08334">
    <property type="entry name" value="T2SSG"/>
    <property type="match status" value="1"/>
</dbReference>
<dbReference type="Proteomes" id="UP000334340">
    <property type="component" value="Unassembled WGS sequence"/>
</dbReference>
<evidence type="ECO:0000313" key="14">
    <source>
        <dbReference type="Proteomes" id="UP000334340"/>
    </source>
</evidence>
<dbReference type="NCBIfam" id="TIGR01710">
    <property type="entry name" value="typeII_sec_gspG"/>
    <property type="match status" value="1"/>
</dbReference>
<protein>
    <recommendedName>
        <fullName evidence="3">Type II secretion system core protein G</fullName>
    </recommendedName>
</protein>
<dbReference type="InterPro" id="IPR000983">
    <property type="entry name" value="Bac_GSPG_pilin"/>
</dbReference>
<evidence type="ECO:0000256" key="2">
    <source>
        <dbReference type="ARBA" id="ARBA00009984"/>
    </source>
</evidence>
<evidence type="ECO:0000256" key="8">
    <source>
        <dbReference type="ARBA" id="ARBA00022989"/>
    </source>
</evidence>
<evidence type="ECO:0000256" key="5">
    <source>
        <dbReference type="ARBA" id="ARBA00022481"/>
    </source>
</evidence>
<accession>A0A564ZJK9</accession>
<dbReference type="AlphaFoldDB" id="A0A564ZJK9"/>
<evidence type="ECO:0000256" key="9">
    <source>
        <dbReference type="ARBA" id="ARBA00023136"/>
    </source>
</evidence>
<evidence type="ECO:0000256" key="6">
    <source>
        <dbReference type="ARBA" id="ARBA00022519"/>
    </source>
</evidence>
<dbReference type="InterPro" id="IPR013545">
    <property type="entry name" value="T2SS_protein-GspG_C"/>
</dbReference>
<comment type="subcellular location">
    <subcellularLocation>
        <location evidence="1">Cell inner membrane</location>
        <topology evidence="1">Single-pass membrane protein</topology>
    </subcellularLocation>
</comment>
<dbReference type="NCBIfam" id="TIGR02532">
    <property type="entry name" value="IV_pilin_GFxxxE"/>
    <property type="match status" value="1"/>
</dbReference>
<comment type="similarity">
    <text evidence="2">Belongs to the GSP G family.</text>
</comment>
<feature type="domain" description="Type II secretion system protein GspG C-terminal" evidence="12">
    <location>
        <begin position="72"/>
        <end position="179"/>
    </location>
</feature>
<evidence type="ECO:0000256" key="1">
    <source>
        <dbReference type="ARBA" id="ARBA00004377"/>
    </source>
</evidence>
<dbReference type="GO" id="GO:0015628">
    <property type="term" value="P:protein secretion by the type II secretion system"/>
    <property type="evidence" value="ECO:0007669"/>
    <property type="project" value="InterPro"/>
</dbReference>
<reference evidence="13 14" key="1">
    <citation type="submission" date="2019-07" db="EMBL/GenBank/DDBJ databases">
        <authorList>
            <person name="Cremers G."/>
        </authorList>
    </citation>
    <scope>NUCLEOTIDE SEQUENCE [LARGE SCALE GENOMIC DNA]</scope>
</reference>
<sequence length="192" mass="20673">MGIQRVEDTQAWQETPSAKSLHPPFLKGGHRGIWSAGCGDRASHLRRAGFTLIELLVVIIIIGLLAALVGPKLFGRVGKGKQAAAQAQIELFGAALDNFRLDVGRYPTSDEGLKVLLINPGAVENWDGPYLKKQEVPLDPWGHAYTYKSPGEHGDYDILSYGGDGVAGGDGENQDIVSWQGIKRTGAGERVE</sequence>
<feature type="region of interest" description="Disordered" evidence="10">
    <location>
        <begin position="1"/>
        <end position="22"/>
    </location>
</feature>
<keyword evidence="7 11" id="KW-0812">Transmembrane</keyword>
<keyword evidence="4" id="KW-1003">Cell membrane</keyword>
<proteinExistence type="inferred from homology"/>
<dbReference type="SUPFAM" id="SSF54523">
    <property type="entry name" value="Pili subunits"/>
    <property type="match status" value="1"/>
</dbReference>
<dbReference type="GO" id="GO:0015627">
    <property type="term" value="C:type II protein secretion system complex"/>
    <property type="evidence" value="ECO:0007669"/>
    <property type="project" value="InterPro"/>
</dbReference>
<evidence type="ECO:0000256" key="7">
    <source>
        <dbReference type="ARBA" id="ARBA00022692"/>
    </source>
</evidence>
<dbReference type="InterPro" id="IPR045584">
    <property type="entry name" value="Pilin-like"/>
</dbReference>
<dbReference type="InterPro" id="IPR010054">
    <property type="entry name" value="Type2_sec_GspG"/>
</dbReference>
<feature type="transmembrane region" description="Helical" evidence="11">
    <location>
        <begin position="49"/>
        <end position="69"/>
    </location>
</feature>
<dbReference type="Gene3D" id="3.30.700.10">
    <property type="entry name" value="Glycoprotein, Type 4 Pilin"/>
    <property type="match status" value="1"/>
</dbReference>
<dbReference type="PANTHER" id="PTHR30093:SF45">
    <property type="entry name" value="TYPE II SECRETION SYSTEM CORE PROTEIN G"/>
    <property type="match status" value="1"/>
</dbReference>
<keyword evidence="8 11" id="KW-1133">Transmembrane helix</keyword>
<keyword evidence="14" id="KW-1185">Reference proteome</keyword>